<accession>A0ABS0AES1</accession>
<reference evidence="1 2" key="1">
    <citation type="submission" date="2012-09" db="EMBL/GenBank/DDBJ databases">
        <title>Genome Sequence of alkane-degrading Bacterium Alcanivorax venustensis ISO4.</title>
        <authorList>
            <person name="Lai Q."/>
            <person name="Shao Z."/>
        </authorList>
    </citation>
    <scope>NUCLEOTIDE SEQUENCE [LARGE SCALE GENOMIC DNA]</scope>
    <source>
        <strain evidence="1 2">ISO4</strain>
    </source>
</reference>
<dbReference type="EMBL" id="ARXR01000007">
    <property type="protein sequence ID" value="MBF5052651.1"/>
    <property type="molecule type" value="Genomic_DNA"/>
</dbReference>
<keyword evidence="2" id="KW-1185">Reference proteome</keyword>
<evidence type="ECO:0008006" key="3">
    <source>
        <dbReference type="Google" id="ProtNLM"/>
    </source>
</evidence>
<evidence type="ECO:0000313" key="2">
    <source>
        <dbReference type="Proteomes" id="UP000644441"/>
    </source>
</evidence>
<dbReference type="Proteomes" id="UP000644441">
    <property type="component" value="Unassembled WGS sequence"/>
</dbReference>
<sequence length="381" mass="43825">MCEQHHISPEAQRQLDALSHFHLTRDKGLDVYNPNDNADTTYLVNPPHSAEALRDVTKLLDEILHKKRLVISRRQETGQGLIKRIRNEKTRLVESCALLTRDYFAGYEIDRDIDVLLGVNERMGVGALAGLPLHTNIDGKTVHEHYLEYLRQIRQRLITPEMRRYRSNLRIRRQRRVEAIDAAVKDALSLCKRARLIRVDGNYLQSVRPTVTPDRISSDLDRMVRSMRHNKRHFGGLVLAVLKIEYGPEKGYHWHGYFIYDGDLVHKDMLKGKYILNYWIKVVTKGGGSGFNVNSASARRQLASRLGIHEDHLAIGSFRPGDPLQHANLNTLVNYLGKEQQSIRVTQDTRIRSLRIVRGPRYRGIRTNTGIDQDALSRRAP</sequence>
<protein>
    <recommendedName>
        <fullName evidence="3">Inovirus Gp2 family protein</fullName>
    </recommendedName>
</protein>
<proteinExistence type="predicted"/>
<evidence type="ECO:0000313" key="1">
    <source>
        <dbReference type="EMBL" id="MBF5052651.1"/>
    </source>
</evidence>
<comment type="caution">
    <text evidence="1">The sequence shown here is derived from an EMBL/GenBank/DDBJ whole genome shotgun (WGS) entry which is preliminary data.</text>
</comment>
<name>A0ABS0AES1_9GAMM</name>
<organism evidence="1 2">
    <name type="scientific">Alloalcanivorax venustensis ISO4</name>
    <dbReference type="NCBI Taxonomy" id="1177184"/>
    <lineage>
        <taxon>Bacteria</taxon>
        <taxon>Pseudomonadati</taxon>
        <taxon>Pseudomonadota</taxon>
        <taxon>Gammaproteobacteria</taxon>
        <taxon>Oceanospirillales</taxon>
        <taxon>Alcanivoracaceae</taxon>
        <taxon>Alloalcanivorax</taxon>
    </lineage>
</organism>
<dbReference type="RefSeq" id="WP_194855561.1">
    <property type="nucleotide sequence ID" value="NZ_ARXR01000007.1"/>
</dbReference>
<gene>
    <name evidence="1" type="ORF">ISO4_01253</name>
</gene>